<evidence type="ECO:0000259" key="2">
    <source>
        <dbReference type="Pfam" id="PF00646"/>
    </source>
</evidence>
<dbReference type="eggNOG" id="ENOG502TG2I">
    <property type="taxonomic scope" value="Eukaryota"/>
</dbReference>
<evidence type="ECO:0008006" key="6">
    <source>
        <dbReference type="Google" id="ProtNLM"/>
    </source>
</evidence>
<dbReference type="EMBL" id="GL379824">
    <property type="protein sequence ID" value="EGT49004.1"/>
    <property type="molecule type" value="Genomic_DNA"/>
</dbReference>
<proteinExistence type="predicted"/>
<protein>
    <recommendedName>
        <fullName evidence="6">F-box associated domain-containing protein</fullName>
    </recommendedName>
</protein>
<dbReference type="InterPro" id="IPR001810">
    <property type="entry name" value="F-box_dom"/>
</dbReference>
<dbReference type="PANTHER" id="PTHR31006:SF0">
    <property type="entry name" value="F-BOX ASSOCIATED DOMAIN-CONTAINING PROTEIN-RELATED"/>
    <property type="match status" value="1"/>
</dbReference>
<dbReference type="Proteomes" id="UP000008068">
    <property type="component" value="Unassembled WGS sequence"/>
</dbReference>
<gene>
    <name evidence="4" type="ORF">CAEBREN_00574</name>
</gene>
<name>G0N070_CAEBE</name>
<dbReference type="InterPro" id="IPR042317">
    <property type="entry name" value="She-1-like"/>
</dbReference>
<feature type="domain" description="F-box" evidence="2">
    <location>
        <begin position="47"/>
        <end position="82"/>
    </location>
</feature>
<dbReference type="OrthoDB" id="5909035at2759"/>
<dbReference type="Pfam" id="PF00646">
    <property type="entry name" value="F-box"/>
    <property type="match status" value="1"/>
</dbReference>
<dbReference type="InterPro" id="IPR012885">
    <property type="entry name" value="F-box_Sdz-33"/>
</dbReference>
<sequence length="1867" mass="218195">MSEEKDPFKFDDFFDTCQPKNKMATNREIEELLIFIGGFEKWPVLIEDCRREVVKYLDYQSRFNLGICSKSDHDTVEKTKIFVKSIEICDNRGLDYISKEEFKNVAVEIRFPIRSSIKWVFSQLQQDTRVKWFHYIPGQRTVVRKIIWKSCNYYEEAVKFAEEWMRKSNFEMEEIAIEMAKYPFATSQIKLLPCCKEMRIRADDLDSFEWWLKKCPKQLDRLQLNFHSKDEESFTLPSHFLDAPQIMQASRIFLFCQAALSDEQFLKLKSKSIGCDFVDVTDRGINKFIRNWVYGKGVPGFKDADLSVTTVPDPEVVVAGLDYVEWDDAFKKEKEVIWKSCDVYEAAVKFAEKWMKKSNFELNAIKVEMNEYPFESSQIKTLTCCKDVRICADDVDTFDWWLKKCPEQLDDLQLGVYSKERQSFTLPSEFLNAPQIMQASAIRFWCRAALSDEQLLKLKTKSMNFDFVDVTDNGINQFIRNWVFGKAVNGFTDLHLWASTVRNPDVVVAGLDEVKEWDEAFENEHVEIRDTEKAHHCISEENLDNVNVRIVLLSGQHINLFFSQIEQDTRIKWNCNIPKQSLVIREVIWKSCNYYEEAVKFAEKWMRKSNFDINAFEVKMANYPFETSQIKSLSCCKEMTVWADDMDSCNWWLRKVPEQLHRVQLLAYSEGRKSLTLPSNFLNAPQIQQASHFYFWCQAVFSDEQLLKLKARSMYFESADVTDEGINQFIKNWVNGKDVNRFKEFHLWTSTVRNPDVMMAGLEVEEWDEEFENEDSKKLKLVEEVIWESCNYYEAAAKFAEKWMKKSNFELNAIKVEMKKYPFATSQIKTLPCCKNVRIRADDVDSFEWWLKKCSEQLDDLQLTVRSESFTLPSNFLNAPQIMQASRISFCCRVAFSDEQLLKLKAKSIWFESVDVTDRGINKFIKNWVYGKAGVDFKDLHLWSTSVQDPDVMVAGLEYVEWDAAFENEQKKYPYVSDSPMENQSNEVSPNLSMTPVSNERSDPCFSDQPKNKIATKKEMKELLTFIGGFEKWPVLIEDCRREVIKYLDYKTRFNLGICSKDDHETVEKTKIYVESIEIQDTGTRTHSISKEEFDNVTVQILFPNGFPNGIEWFFSQLGQDTRVQWLVYIPEQGLVPREVIWKSCNYLEEAVKFAEKWMKKSNFEMEEIKIEMAKYPFATSQIKSFPCCKEMMIRADDLDSFQWWFKKCPEQLAHLYLGVYHGDRESFTLPSDFLNAPQIMQASRISFGCRVAFSDEQLLKLNAKSIWFESVDVTDRGINKFIKNWVHGKGVPGFKDLHLRATTVRDPEAMVAGLDEVKEWDEAFRKEQIRANSEDSFDWWLKKCPEQLDDLQLAVHFEDRKSFTLPSDFLNAPQIIQASKLNLWCRAAFSDEQLLKLNAKSIWFESVDVTDRGINKFIKNWVYEKGVPGFKDLHLRATTVRDPEAMVAGLDEVKEWDEAFENEHPVIKEVIWKSCDYYEAAVKFAEKWMRKSNFELEVIAIEMANYPFESSQIKSLPCCKDVRICADDVDSFDWWLKKVPEQLDDLQLDEYSEERKSLTLPSDFLNAPQIMQASRFLFWCRVAFSDEQLLKLKAKAMHFDSVNVTDKGINKFIRNWVFGKAVDGFKVLCLCSTTVRDPDVMMAGSDEVKEWDEAFENEHQIKSLPCCKIVRICADDVDSFDWWLKKVPEQLDLLQLCAYSGNQESLTFPSIFFNAPQILQASKFNLWRRSVVSDEQLLKLNGKLMSFDCVDVTDIGINQFIKNWVNGKGVDGFEKFQLWSTGDRDSEVMVAGLRAEEWDQAFGTEHWAFVKEFKRCYGRGQCYQIKSKVDRFESLTLSIHEDRLGIHVTGKRVENNGKASTCYRVP</sequence>
<keyword evidence="5" id="KW-1185">Reference proteome</keyword>
<feature type="compositionally biased region" description="Polar residues" evidence="1">
    <location>
        <begin position="980"/>
        <end position="999"/>
    </location>
</feature>
<dbReference type="Pfam" id="PF07735">
    <property type="entry name" value="FBA_2"/>
    <property type="match status" value="3"/>
</dbReference>
<dbReference type="HOGENOM" id="CLU_236514_0_0_1"/>
<evidence type="ECO:0000313" key="5">
    <source>
        <dbReference type="Proteomes" id="UP000008068"/>
    </source>
</evidence>
<evidence type="ECO:0000259" key="3">
    <source>
        <dbReference type="Pfam" id="PF07735"/>
    </source>
</evidence>
<feature type="region of interest" description="Disordered" evidence="1">
    <location>
        <begin position="976"/>
        <end position="1010"/>
    </location>
</feature>
<feature type="domain" description="Sdz-33 F-box" evidence="3">
    <location>
        <begin position="1388"/>
        <end position="1423"/>
    </location>
</feature>
<feature type="domain" description="Sdz-33 F-box" evidence="3">
    <location>
        <begin position="688"/>
        <end position="746"/>
    </location>
</feature>
<reference evidence="5" key="1">
    <citation type="submission" date="2011-07" db="EMBL/GenBank/DDBJ databases">
        <authorList>
            <consortium name="Caenorhabditis brenneri Sequencing and Analysis Consortium"/>
            <person name="Wilson R.K."/>
        </authorList>
    </citation>
    <scope>NUCLEOTIDE SEQUENCE [LARGE SCALE GENOMIC DNA]</scope>
    <source>
        <strain evidence="5">PB2801</strain>
    </source>
</reference>
<accession>G0N070</accession>
<evidence type="ECO:0000256" key="1">
    <source>
        <dbReference type="SAM" id="MobiDB-lite"/>
    </source>
</evidence>
<feature type="domain" description="Sdz-33 F-box" evidence="3">
    <location>
        <begin position="1252"/>
        <end position="1298"/>
    </location>
</feature>
<evidence type="ECO:0000313" key="4">
    <source>
        <dbReference type="EMBL" id="EGT49004.1"/>
    </source>
</evidence>
<organism evidence="5">
    <name type="scientific">Caenorhabditis brenneri</name>
    <name type="common">Nematode worm</name>
    <dbReference type="NCBI Taxonomy" id="135651"/>
    <lineage>
        <taxon>Eukaryota</taxon>
        <taxon>Metazoa</taxon>
        <taxon>Ecdysozoa</taxon>
        <taxon>Nematoda</taxon>
        <taxon>Chromadorea</taxon>
        <taxon>Rhabditida</taxon>
        <taxon>Rhabditina</taxon>
        <taxon>Rhabditomorpha</taxon>
        <taxon>Rhabditoidea</taxon>
        <taxon>Rhabditidae</taxon>
        <taxon>Peloderinae</taxon>
        <taxon>Caenorhabditis</taxon>
    </lineage>
</organism>
<dbReference type="InParanoid" id="G0N070"/>
<dbReference type="PANTHER" id="PTHR31006">
    <property type="entry name" value="F-BOX DOMAIN-CONTAINING PROTEIN-RELATED-RELATED"/>
    <property type="match status" value="1"/>
</dbReference>